<feature type="transmembrane region" description="Helical" evidence="7">
    <location>
        <begin position="50"/>
        <end position="71"/>
    </location>
</feature>
<keyword evidence="6 7" id="KW-0131">Cell cycle</keyword>
<keyword evidence="11" id="KW-1185">Reference proteome</keyword>
<comment type="similarity">
    <text evidence="7">Belongs to the FtsL family.</text>
</comment>
<reference evidence="10" key="1">
    <citation type="submission" date="2022-03" db="EMBL/GenBank/DDBJ databases">
        <title>Complete genome sequence of Caldinitratiruptor microaerophilus.</title>
        <authorList>
            <person name="Mukaiyama R."/>
            <person name="Nishiyama T."/>
            <person name="Ueda K."/>
        </authorList>
    </citation>
    <scope>NUCLEOTIDE SEQUENCE</scope>
    <source>
        <strain evidence="10">JCM 16183</strain>
    </source>
</reference>
<evidence type="ECO:0000256" key="3">
    <source>
        <dbReference type="ARBA" id="ARBA00022692"/>
    </source>
</evidence>
<dbReference type="InterPro" id="IPR011922">
    <property type="entry name" value="Cell_div_FtsL"/>
</dbReference>
<evidence type="ECO:0000256" key="1">
    <source>
        <dbReference type="ARBA" id="ARBA00022475"/>
    </source>
</evidence>
<gene>
    <name evidence="7" type="primary">ftsL</name>
    <name evidence="10" type="ORF">caldi_18530</name>
</gene>
<dbReference type="GO" id="GO:0043093">
    <property type="term" value="P:FtsZ-dependent cytokinesis"/>
    <property type="evidence" value="ECO:0007669"/>
    <property type="project" value="UniProtKB-UniRule"/>
</dbReference>
<accession>A0AA35CLU0</accession>
<keyword evidence="3 7" id="KW-0812">Transmembrane</keyword>
<keyword evidence="1 7" id="KW-1003">Cell membrane</keyword>
<dbReference type="InterPro" id="IPR007060">
    <property type="entry name" value="FtsL/DivIC"/>
</dbReference>
<comment type="function">
    <text evidence="7">Essential cell division protein.</text>
</comment>
<keyword evidence="4 7" id="KW-1133">Transmembrane helix</keyword>
<protein>
    <recommendedName>
        <fullName evidence="7">Cell division protein FtsL</fullName>
    </recommendedName>
</protein>
<dbReference type="KEGG" id="cmic:caldi_18530"/>
<evidence type="ECO:0000256" key="6">
    <source>
        <dbReference type="ARBA" id="ARBA00023306"/>
    </source>
</evidence>
<dbReference type="Pfam" id="PF04977">
    <property type="entry name" value="DivIC"/>
    <property type="match status" value="1"/>
</dbReference>
<dbReference type="RefSeq" id="WP_264841461.1">
    <property type="nucleotide sequence ID" value="NZ_AP025628.1"/>
</dbReference>
<dbReference type="HAMAP" id="MF_00910">
    <property type="entry name" value="FtsL"/>
    <property type="match status" value="1"/>
</dbReference>
<evidence type="ECO:0000256" key="4">
    <source>
        <dbReference type="ARBA" id="ARBA00022989"/>
    </source>
</evidence>
<feature type="coiled-coil region" evidence="8">
    <location>
        <begin position="70"/>
        <end position="114"/>
    </location>
</feature>
<evidence type="ECO:0000256" key="8">
    <source>
        <dbReference type="SAM" id="Coils"/>
    </source>
</evidence>
<evidence type="ECO:0000256" key="2">
    <source>
        <dbReference type="ARBA" id="ARBA00022618"/>
    </source>
</evidence>
<evidence type="ECO:0000313" key="10">
    <source>
        <dbReference type="EMBL" id="BDG60763.1"/>
    </source>
</evidence>
<sequence>MQVARELSIERLSGAPWAGRGPEAVRAPQLPERASPHVRDASRARPMPGVAVWVAAALVWCAAVGAGVWYVRYQAESQRLSARISGLRAEADRLEQENRNLRAVVSELSSMERIEREARRLGLVKPQELRVVAVNPGVLRAGSPAVARAPDPAPAPGGLWSRIKAIVGSIRVARAPGAAVSGQ</sequence>
<name>A0AA35CLU0_9FIRM</name>
<dbReference type="Proteomes" id="UP001163687">
    <property type="component" value="Chromosome"/>
</dbReference>
<keyword evidence="5 7" id="KW-0472">Membrane</keyword>
<dbReference type="GO" id="GO:0032153">
    <property type="term" value="C:cell division site"/>
    <property type="evidence" value="ECO:0007669"/>
    <property type="project" value="UniProtKB-UniRule"/>
</dbReference>
<proteinExistence type="inferred from homology"/>
<dbReference type="GO" id="GO:0005886">
    <property type="term" value="C:plasma membrane"/>
    <property type="evidence" value="ECO:0007669"/>
    <property type="project" value="UniProtKB-SubCell"/>
</dbReference>
<organism evidence="10 11">
    <name type="scientific">Caldinitratiruptor microaerophilus</name>
    <dbReference type="NCBI Taxonomy" id="671077"/>
    <lineage>
        <taxon>Bacteria</taxon>
        <taxon>Bacillati</taxon>
        <taxon>Bacillota</taxon>
        <taxon>Clostridia</taxon>
        <taxon>Eubacteriales</taxon>
        <taxon>Symbiobacteriaceae</taxon>
        <taxon>Caldinitratiruptor</taxon>
    </lineage>
</organism>
<evidence type="ECO:0000313" key="11">
    <source>
        <dbReference type="Proteomes" id="UP001163687"/>
    </source>
</evidence>
<evidence type="ECO:0000256" key="9">
    <source>
        <dbReference type="SAM" id="MobiDB-lite"/>
    </source>
</evidence>
<keyword evidence="8" id="KW-0175">Coiled coil</keyword>
<evidence type="ECO:0000256" key="7">
    <source>
        <dbReference type="HAMAP-Rule" id="MF_00910"/>
    </source>
</evidence>
<keyword evidence="2 7" id="KW-0132">Cell division</keyword>
<comment type="subcellular location">
    <subcellularLocation>
        <location evidence="7">Cell membrane</location>
        <topology evidence="7">Single-pass type II membrane protein</topology>
    </subcellularLocation>
    <text evidence="7">Localizes to the division septum where it forms a ring structure.</text>
</comment>
<dbReference type="EMBL" id="AP025628">
    <property type="protein sequence ID" value="BDG60763.1"/>
    <property type="molecule type" value="Genomic_DNA"/>
</dbReference>
<feature type="region of interest" description="Disordered" evidence="9">
    <location>
        <begin position="20"/>
        <end position="41"/>
    </location>
</feature>
<dbReference type="AlphaFoldDB" id="A0AA35CLU0"/>
<evidence type="ECO:0000256" key="5">
    <source>
        <dbReference type="ARBA" id="ARBA00023136"/>
    </source>
</evidence>